<dbReference type="Proteomes" id="UP001254608">
    <property type="component" value="Unassembled WGS sequence"/>
</dbReference>
<dbReference type="InterPro" id="IPR050810">
    <property type="entry name" value="Bact_Secretion_Sys_Channel"/>
</dbReference>
<feature type="domain" description="GspD-like N0" evidence="15">
    <location>
        <begin position="30"/>
        <end position="99"/>
    </location>
</feature>
<dbReference type="Pfam" id="PF21305">
    <property type="entry name" value="type_II_gspD_N0"/>
    <property type="match status" value="1"/>
</dbReference>
<keyword evidence="4" id="KW-1134">Transmembrane beta strand</keyword>
<dbReference type="Pfam" id="PF03958">
    <property type="entry name" value="Secretin_N"/>
    <property type="match status" value="3"/>
</dbReference>
<evidence type="ECO:0000256" key="7">
    <source>
        <dbReference type="ARBA" id="ARBA00022927"/>
    </source>
</evidence>
<dbReference type="InterPro" id="IPR038591">
    <property type="entry name" value="NolW-like_sf"/>
</dbReference>
<dbReference type="RefSeq" id="WP_311365736.1">
    <property type="nucleotide sequence ID" value="NZ_JAVRIC010000020.1"/>
</dbReference>
<comment type="similarity">
    <text evidence="2">Belongs to the bacterial secretin family. GSP D subfamily.</text>
</comment>
<keyword evidence="9" id="KW-0998">Cell outer membrane</keyword>
<keyword evidence="3 10" id="KW-0813">Transport</keyword>
<keyword evidence="5" id="KW-0812">Transmembrane</keyword>
<dbReference type="InterPro" id="IPR004846">
    <property type="entry name" value="T2SS/T3SS_dom"/>
</dbReference>
<feature type="domain" description="Type II/III secretion system secretin-like" evidence="13">
    <location>
        <begin position="433"/>
        <end position="602"/>
    </location>
</feature>
<accession>A0ABU2WKC4</accession>
<sequence>MLVRSPRLRLIALFALTLSFSAHAQNEVTLNLKDADINTLIATVSDVTDRNFIIDPRVKAKVTVISSTPMSPESVYETFLAVLQVHGFAAIPAGDTIKIVPETSARQDGGTGTRSIPGDEIVTRVMSVENVPAAQLVPILRPLVPQWGHLAAYTPSNMLIIADRAANVTRMERIIAEIDRSGDQEIEMIKLRHAAAAEVVRILSTLAQQNKQQDPTTNPATIIADERSNAVLVGGDKSERQKYIEIIRSLDVELADDGATQVIYLSYASAENLAPILEGYAEQADQAQSAAQGGAAQGGGRGVGSRIIADPDTNALVVTANPKTMRQIRSVVAQLDIRRSQVMVESIIAEVSANKTGQLGLDWVVYNPDNIAAAGIFSSSTQSALNSASQAATAGADTEDLAGAALSLLGEGATAFLGKINSSGTSFGAVLHALQGDGDTNILSAPTLLTMDNEEAEISVGQEVPFLTGQYSSTGTSSGINGAVNPFQTVERKDVGLTLGVTPQINVGDSVKLKLNLEISSLSASGSSLTQITNKRTVTNTVSVQSGQMLVLGGLIDDNVTDSQSAVPFLSKIPLLGNLFKYRSVETTKRNLMVFLRPVILRKRGEADYYTARKYNGVRDAQLQQAGQGDVPLVGGPKPVLLPIEQYLRDNTAPDFPDEAADDPRAGKPAETVAPGSVEGE</sequence>
<dbReference type="InterPro" id="IPR004845">
    <property type="entry name" value="T2SS_GspD_CS"/>
</dbReference>
<evidence type="ECO:0000256" key="12">
    <source>
        <dbReference type="SAM" id="SignalP"/>
    </source>
</evidence>
<keyword evidence="8" id="KW-0472">Membrane</keyword>
<feature type="chain" id="PRO_5046943835" evidence="12">
    <location>
        <begin position="25"/>
        <end position="681"/>
    </location>
</feature>
<organism evidence="16 17">
    <name type="scientific">Banduia mediterranea</name>
    <dbReference type="NCBI Taxonomy" id="3075609"/>
    <lineage>
        <taxon>Bacteria</taxon>
        <taxon>Pseudomonadati</taxon>
        <taxon>Pseudomonadota</taxon>
        <taxon>Gammaproteobacteria</taxon>
        <taxon>Nevskiales</taxon>
        <taxon>Algiphilaceae</taxon>
        <taxon>Banduia</taxon>
    </lineage>
</organism>
<name>A0ABU2WKC4_9GAMM</name>
<keyword evidence="17" id="KW-1185">Reference proteome</keyword>
<keyword evidence="7" id="KW-0653">Protein transport</keyword>
<dbReference type="PROSITE" id="PS00875">
    <property type="entry name" value="T2SP_D"/>
    <property type="match status" value="1"/>
</dbReference>
<gene>
    <name evidence="16" type="primary">gspD</name>
    <name evidence="16" type="ORF">RM530_13300</name>
</gene>
<evidence type="ECO:0000256" key="9">
    <source>
        <dbReference type="ARBA" id="ARBA00023237"/>
    </source>
</evidence>
<dbReference type="Gene3D" id="3.30.1370.120">
    <property type="match status" value="3"/>
</dbReference>
<reference evidence="16 17" key="1">
    <citation type="submission" date="2023-09" db="EMBL/GenBank/DDBJ databases">
        <authorList>
            <person name="Rey-Velasco X."/>
        </authorList>
    </citation>
    <scope>NUCLEOTIDE SEQUENCE [LARGE SCALE GENOMIC DNA]</scope>
    <source>
        <strain evidence="16 17">W345</strain>
    </source>
</reference>
<feature type="domain" description="NolW-like" evidence="14">
    <location>
        <begin position="187"/>
        <end position="253"/>
    </location>
</feature>
<evidence type="ECO:0000313" key="17">
    <source>
        <dbReference type="Proteomes" id="UP001254608"/>
    </source>
</evidence>
<evidence type="ECO:0000256" key="5">
    <source>
        <dbReference type="ARBA" id="ARBA00022692"/>
    </source>
</evidence>
<evidence type="ECO:0000259" key="15">
    <source>
        <dbReference type="Pfam" id="PF21305"/>
    </source>
</evidence>
<evidence type="ECO:0000256" key="1">
    <source>
        <dbReference type="ARBA" id="ARBA00004442"/>
    </source>
</evidence>
<evidence type="ECO:0000256" key="2">
    <source>
        <dbReference type="ARBA" id="ARBA00006980"/>
    </source>
</evidence>
<dbReference type="PRINTS" id="PR00811">
    <property type="entry name" value="BCTERIALGSPD"/>
</dbReference>
<evidence type="ECO:0000256" key="3">
    <source>
        <dbReference type="ARBA" id="ARBA00022448"/>
    </source>
</evidence>
<evidence type="ECO:0000256" key="10">
    <source>
        <dbReference type="RuleBase" id="RU004004"/>
    </source>
</evidence>
<dbReference type="InterPro" id="IPR013356">
    <property type="entry name" value="T2SS_GspD"/>
</dbReference>
<dbReference type="InterPro" id="IPR049371">
    <property type="entry name" value="GspD-like_N0"/>
</dbReference>
<evidence type="ECO:0000256" key="6">
    <source>
        <dbReference type="ARBA" id="ARBA00022729"/>
    </source>
</evidence>
<feature type="domain" description="NolW-like" evidence="14">
    <location>
        <begin position="260"/>
        <end position="341"/>
    </location>
</feature>
<evidence type="ECO:0000256" key="11">
    <source>
        <dbReference type="SAM" id="MobiDB-lite"/>
    </source>
</evidence>
<comment type="caution">
    <text evidence="16">The sequence shown here is derived from an EMBL/GenBank/DDBJ whole genome shotgun (WGS) entry which is preliminary data.</text>
</comment>
<dbReference type="PANTHER" id="PTHR30332">
    <property type="entry name" value="PROBABLE GENERAL SECRETION PATHWAY PROTEIN D"/>
    <property type="match status" value="1"/>
</dbReference>
<feature type="domain" description="NolW-like" evidence="14">
    <location>
        <begin position="123"/>
        <end position="184"/>
    </location>
</feature>
<evidence type="ECO:0000256" key="4">
    <source>
        <dbReference type="ARBA" id="ARBA00022452"/>
    </source>
</evidence>
<dbReference type="PANTHER" id="PTHR30332:SF24">
    <property type="entry name" value="SECRETIN GSPD-RELATED"/>
    <property type="match status" value="1"/>
</dbReference>
<evidence type="ECO:0000259" key="13">
    <source>
        <dbReference type="Pfam" id="PF00263"/>
    </source>
</evidence>
<evidence type="ECO:0000259" key="14">
    <source>
        <dbReference type="Pfam" id="PF03958"/>
    </source>
</evidence>
<dbReference type="InterPro" id="IPR005644">
    <property type="entry name" value="NolW-like"/>
</dbReference>
<dbReference type="Pfam" id="PF00263">
    <property type="entry name" value="Secretin"/>
    <property type="match status" value="1"/>
</dbReference>
<evidence type="ECO:0000313" key="16">
    <source>
        <dbReference type="EMBL" id="MDT0498334.1"/>
    </source>
</evidence>
<feature type="region of interest" description="Disordered" evidence="11">
    <location>
        <begin position="651"/>
        <end position="681"/>
    </location>
</feature>
<feature type="signal peptide" evidence="12">
    <location>
        <begin position="1"/>
        <end position="24"/>
    </location>
</feature>
<dbReference type="InterPro" id="IPR001775">
    <property type="entry name" value="GspD/PilQ"/>
</dbReference>
<protein>
    <submittedName>
        <fullName evidence="16">Type II secretion system secretin GspD</fullName>
    </submittedName>
</protein>
<comment type="subcellular location">
    <subcellularLocation>
        <location evidence="1 10">Cell outer membrane</location>
    </subcellularLocation>
</comment>
<dbReference type="EMBL" id="JAVRIC010000020">
    <property type="protein sequence ID" value="MDT0498334.1"/>
    <property type="molecule type" value="Genomic_DNA"/>
</dbReference>
<dbReference type="NCBIfam" id="TIGR02517">
    <property type="entry name" value="type_II_gspD"/>
    <property type="match status" value="1"/>
</dbReference>
<evidence type="ECO:0000256" key="8">
    <source>
        <dbReference type="ARBA" id="ARBA00023136"/>
    </source>
</evidence>
<proteinExistence type="inferred from homology"/>
<keyword evidence="6 12" id="KW-0732">Signal</keyword>